<keyword evidence="1" id="KW-0472">Membrane</keyword>
<dbReference type="EMBL" id="OUUY01000141">
    <property type="protein sequence ID" value="SPQ02067.1"/>
    <property type="molecule type" value="Genomic_DNA"/>
</dbReference>
<gene>
    <name evidence="2" type="ORF">NBG4_90011</name>
</gene>
<dbReference type="Proteomes" id="UP000245125">
    <property type="component" value="Unassembled WGS sequence"/>
</dbReference>
<dbReference type="Pfam" id="PF04143">
    <property type="entry name" value="Sulf_transp"/>
    <property type="match status" value="1"/>
</dbReference>
<evidence type="ECO:0000313" key="3">
    <source>
        <dbReference type="Proteomes" id="UP000245125"/>
    </source>
</evidence>
<organism evidence="2 3">
    <name type="scientific">Candidatus Sulfobium mesophilum</name>
    <dbReference type="NCBI Taxonomy" id="2016548"/>
    <lineage>
        <taxon>Bacteria</taxon>
        <taxon>Pseudomonadati</taxon>
        <taxon>Nitrospirota</taxon>
        <taxon>Nitrospiria</taxon>
        <taxon>Nitrospirales</taxon>
        <taxon>Nitrospiraceae</taxon>
        <taxon>Candidatus Sulfobium</taxon>
    </lineage>
</organism>
<evidence type="ECO:0000256" key="1">
    <source>
        <dbReference type="SAM" id="Phobius"/>
    </source>
</evidence>
<feature type="transmembrane region" description="Helical" evidence="1">
    <location>
        <begin position="92"/>
        <end position="117"/>
    </location>
</feature>
<evidence type="ECO:0000313" key="2">
    <source>
        <dbReference type="EMBL" id="SPQ02067.1"/>
    </source>
</evidence>
<feature type="transmembrane region" description="Helical" evidence="1">
    <location>
        <begin position="52"/>
        <end position="72"/>
    </location>
</feature>
<accession>A0A2U3QL09</accession>
<keyword evidence="1" id="KW-1133">Transmembrane helix</keyword>
<keyword evidence="1" id="KW-0812">Transmembrane</keyword>
<feature type="transmembrane region" description="Helical" evidence="1">
    <location>
        <begin position="165"/>
        <end position="185"/>
    </location>
</feature>
<dbReference type="AlphaFoldDB" id="A0A2U3QL09"/>
<proteinExistence type="predicted"/>
<sequence>MNAPLYEYGLFGENVSLIIAVIVGFFFGLFLERGGLGNPHKLTGVFYLRDFAVPKAMFSAIIVAATGLYMLGDLKLLDISKIWIVPTFFWPQIAGGFLFGLGYLVAGYCPGTAVAGLGSGRIDAFVTILGMIAGSLLFAVIYPALEFFYTSSSMGTATLPGILGVNHWVVITLVLIMAGVMFYAIQRFEGKTGRGSRQKVKSEEFQYR</sequence>
<feature type="transmembrane region" description="Helical" evidence="1">
    <location>
        <begin position="15"/>
        <end position="31"/>
    </location>
</feature>
<reference evidence="3" key="1">
    <citation type="submission" date="2018-03" db="EMBL/GenBank/DDBJ databases">
        <authorList>
            <person name="Zecchin S."/>
        </authorList>
    </citation>
    <scope>NUCLEOTIDE SEQUENCE [LARGE SCALE GENOMIC DNA]</scope>
</reference>
<protein>
    <submittedName>
        <fullName evidence="2">YeeE/YedE family protein</fullName>
    </submittedName>
</protein>
<keyword evidence="3" id="KW-1185">Reference proteome</keyword>
<name>A0A2U3QL09_9BACT</name>
<feature type="transmembrane region" description="Helical" evidence="1">
    <location>
        <begin position="124"/>
        <end position="145"/>
    </location>
</feature>
<dbReference type="InterPro" id="IPR007272">
    <property type="entry name" value="Sulf_transp_TsuA/YedE"/>
</dbReference>